<evidence type="ECO:0000313" key="3">
    <source>
        <dbReference type="EMBL" id="BBY35877.1"/>
    </source>
</evidence>
<dbReference type="Gene3D" id="1.10.443.10">
    <property type="entry name" value="Intergrase catalytic core"/>
    <property type="match status" value="1"/>
</dbReference>
<protein>
    <recommendedName>
        <fullName evidence="5">Tyr recombinase domain-containing protein</fullName>
    </recommendedName>
</protein>
<dbReference type="EMBL" id="AP022590">
    <property type="protein sequence ID" value="BBY35877.1"/>
    <property type="molecule type" value="Genomic_DNA"/>
</dbReference>
<keyword evidence="2" id="KW-0233">DNA recombination</keyword>
<keyword evidence="1" id="KW-0238">DNA-binding</keyword>
<evidence type="ECO:0000256" key="1">
    <source>
        <dbReference type="ARBA" id="ARBA00023125"/>
    </source>
</evidence>
<dbReference type="Proteomes" id="UP000465812">
    <property type="component" value="Chromosome"/>
</dbReference>
<sequence>METTWRLHLQPRWGRVALGDIKPTGVQKWISDLGRGAADVKPLGASAVKRAHYVLSRILADAVRDRLIVVNPAAGIALPRPSRKRPVYLTHEQVAALAAASGDYEGLVLFLAYTGLRWGEGVGLRVRDLDLLRKRATIAENAVQSGRRIFVGTRRLTNSAPCRFRRFCCRIWPVSANGRTETTCCGPATTAST</sequence>
<gene>
    <name evidence="3" type="ORF">MMAN_00110</name>
</gene>
<dbReference type="InterPro" id="IPR013762">
    <property type="entry name" value="Integrase-like_cat_sf"/>
</dbReference>
<dbReference type="InterPro" id="IPR011010">
    <property type="entry name" value="DNA_brk_join_enz"/>
</dbReference>
<dbReference type="SUPFAM" id="SSF56349">
    <property type="entry name" value="DNA breaking-rejoining enzymes"/>
    <property type="match status" value="1"/>
</dbReference>
<dbReference type="InterPro" id="IPR010998">
    <property type="entry name" value="Integrase_recombinase_N"/>
</dbReference>
<accession>A0ABM7JKA3</accession>
<keyword evidence="4" id="KW-1185">Reference proteome</keyword>
<evidence type="ECO:0000313" key="4">
    <source>
        <dbReference type="Proteomes" id="UP000465812"/>
    </source>
</evidence>
<name>A0ABM7JKA3_MYCNT</name>
<evidence type="ECO:0000256" key="2">
    <source>
        <dbReference type="ARBA" id="ARBA00023172"/>
    </source>
</evidence>
<dbReference type="Gene3D" id="1.10.150.130">
    <property type="match status" value="1"/>
</dbReference>
<organism evidence="3 4">
    <name type="scientific">Mycobacterium mantenii</name>
    <dbReference type="NCBI Taxonomy" id="560555"/>
    <lineage>
        <taxon>Bacteria</taxon>
        <taxon>Bacillati</taxon>
        <taxon>Actinomycetota</taxon>
        <taxon>Actinomycetes</taxon>
        <taxon>Mycobacteriales</taxon>
        <taxon>Mycobacteriaceae</taxon>
        <taxon>Mycobacterium</taxon>
        <taxon>Mycobacterium avium complex (MAC)</taxon>
    </lineage>
</organism>
<proteinExistence type="predicted"/>
<reference evidence="3 4" key="1">
    <citation type="journal article" date="2019" name="Emerg. Microbes Infect.">
        <title>Comprehensive subspecies identification of 175 nontuberculous mycobacteria species based on 7547 genomic profiles.</title>
        <authorList>
            <person name="Matsumoto Y."/>
            <person name="Kinjo T."/>
            <person name="Motooka D."/>
            <person name="Nabeya D."/>
            <person name="Jung N."/>
            <person name="Uechi K."/>
            <person name="Horii T."/>
            <person name="Iida T."/>
            <person name="Fujita J."/>
            <person name="Nakamura S."/>
        </authorList>
    </citation>
    <scope>NUCLEOTIDE SEQUENCE [LARGE SCALE GENOMIC DNA]</scope>
    <source>
        <strain evidence="3 4">JCM 18113</strain>
    </source>
</reference>
<evidence type="ECO:0008006" key="5">
    <source>
        <dbReference type="Google" id="ProtNLM"/>
    </source>
</evidence>